<keyword evidence="5" id="KW-0808">Transferase</keyword>
<comment type="function">
    <text evidence="1">Responsible for the formation of the pyrimidine heterocycle in the thiamine biosynthesis pathway. Catalyzes the formation of hydroxymethylpyrimidine phosphate (HMP-P) from histidine and pyridoxal phosphate (PLP). The protein uses PLP and the active site histidine to form HMP-P, generating an inactive enzyme. The enzyme can only undergo a single turnover, which suggests it is a suicide enzyme.</text>
</comment>
<keyword evidence="15" id="KW-1185">Reference proteome</keyword>
<evidence type="ECO:0000256" key="4">
    <source>
        <dbReference type="ARBA" id="ARBA00011738"/>
    </source>
</evidence>
<evidence type="ECO:0000259" key="13">
    <source>
        <dbReference type="Pfam" id="PF09084"/>
    </source>
</evidence>
<dbReference type="GO" id="GO:0046872">
    <property type="term" value="F:metal ion binding"/>
    <property type="evidence" value="ECO:0007669"/>
    <property type="project" value="UniProtKB-KW"/>
</dbReference>
<dbReference type="AlphaFoldDB" id="A0A939C6G9"/>
<dbReference type="InterPro" id="IPR027939">
    <property type="entry name" value="NMT1/THI5"/>
</dbReference>
<evidence type="ECO:0000256" key="8">
    <source>
        <dbReference type="ARBA" id="ARBA00022977"/>
    </source>
</evidence>
<dbReference type="InterPro" id="IPR015168">
    <property type="entry name" value="SsuA/THI5"/>
</dbReference>
<comment type="subunit">
    <text evidence="4">Homodimer.</text>
</comment>
<proteinExistence type="inferred from homology"/>
<feature type="chain" id="PRO_5038536839" description="Thiamine pyrimidine synthase" evidence="12">
    <location>
        <begin position="24"/>
        <end position="359"/>
    </location>
</feature>
<dbReference type="Gene3D" id="3.40.190.10">
    <property type="entry name" value="Periplasmic binding protein-like II"/>
    <property type="match status" value="2"/>
</dbReference>
<comment type="caution">
    <text evidence="14">The sequence shown here is derived from an EMBL/GenBank/DDBJ whole genome shotgun (WGS) entry which is preliminary data.</text>
</comment>
<dbReference type="GO" id="GO:0009228">
    <property type="term" value="P:thiamine biosynthetic process"/>
    <property type="evidence" value="ECO:0007669"/>
    <property type="project" value="UniProtKB-KW"/>
</dbReference>
<evidence type="ECO:0000256" key="7">
    <source>
        <dbReference type="ARBA" id="ARBA00022898"/>
    </source>
</evidence>
<dbReference type="RefSeq" id="WP_205257265.1">
    <property type="nucleotide sequence ID" value="NZ_BAAAPV010000001.1"/>
</dbReference>
<keyword evidence="8" id="KW-0784">Thiamine biosynthesis</keyword>
<dbReference type="SUPFAM" id="SSF53850">
    <property type="entry name" value="Periplasmic binding protein-like II"/>
    <property type="match status" value="1"/>
</dbReference>
<feature type="domain" description="SsuA/THI5-like" evidence="13">
    <location>
        <begin position="63"/>
        <end position="275"/>
    </location>
</feature>
<comment type="similarity">
    <text evidence="3">Belongs to the NMT1/THI5 family.</text>
</comment>
<evidence type="ECO:0000256" key="5">
    <source>
        <dbReference type="ARBA" id="ARBA00022679"/>
    </source>
</evidence>
<evidence type="ECO:0000256" key="11">
    <source>
        <dbReference type="ARBA" id="ARBA00048179"/>
    </source>
</evidence>
<organism evidence="14 15">
    <name type="scientific">Nakamurella flavida</name>
    <dbReference type="NCBI Taxonomy" id="363630"/>
    <lineage>
        <taxon>Bacteria</taxon>
        <taxon>Bacillati</taxon>
        <taxon>Actinomycetota</taxon>
        <taxon>Actinomycetes</taxon>
        <taxon>Nakamurellales</taxon>
        <taxon>Nakamurellaceae</taxon>
        <taxon>Nakamurella</taxon>
    </lineage>
</organism>
<dbReference type="InterPro" id="IPR006311">
    <property type="entry name" value="TAT_signal"/>
</dbReference>
<sequence length="359" mass="37697">MSTLPSRRAFLTGTLGSALLAVAACSGDPAVPAATADATDGSAAPGTAVGPTTIRFALDWTPNTNHTGLYVALQQGWFAEIGLDVQVLPYSSALPDTLIDAGAAEFGISFQDSSARAQAAGAGVVSVFAVLQHWATAIGVRADRDDLTSPKNLDGLTYAGFGDPVEQPLLQAVIRDAGGTGDFTTVTLGTSAYEALYSGDVDFTIPFTAWEGIEAERNGTPMKYFHYTDYGFPDAYAVVVDGSRSWIRDHPEQARAFLGVLQRGYQLAADYPDTAAELLIKANPGAFTDEDLVKESQRTLAADLLKSADGTVGPQDAAQWSAFGRFLFDAGVLVDADGAPLTTEPDFGSYFTTDLLTAP</sequence>
<dbReference type="PANTHER" id="PTHR31528">
    <property type="entry name" value="4-AMINO-5-HYDROXYMETHYL-2-METHYLPYRIMIDINE PHOSPHATE SYNTHASE THI11-RELATED"/>
    <property type="match status" value="1"/>
</dbReference>
<keyword evidence="9" id="KW-0408">Iron</keyword>
<dbReference type="PANTHER" id="PTHR31528:SF1">
    <property type="entry name" value="4-AMINO-5-HYDROXYMETHYL-2-METHYLPYRIMIDINE PHOSPHATE SYNTHASE THI11-RELATED"/>
    <property type="match status" value="1"/>
</dbReference>
<evidence type="ECO:0000256" key="6">
    <source>
        <dbReference type="ARBA" id="ARBA00022723"/>
    </source>
</evidence>
<feature type="signal peptide" evidence="12">
    <location>
        <begin position="1"/>
        <end position="23"/>
    </location>
</feature>
<dbReference type="Proteomes" id="UP000663801">
    <property type="component" value="Unassembled WGS sequence"/>
</dbReference>
<evidence type="ECO:0000256" key="12">
    <source>
        <dbReference type="SAM" id="SignalP"/>
    </source>
</evidence>
<evidence type="ECO:0000256" key="10">
    <source>
        <dbReference type="ARBA" id="ARBA00033171"/>
    </source>
</evidence>
<dbReference type="PROSITE" id="PS51257">
    <property type="entry name" value="PROKAR_LIPOPROTEIN"/>
    <property type="match status" value="1"/>
</dbReference>
<comment type="catalytic activity">
    <reaction evidence="11">
        <text>N(6)-(pyridoxal phosphate)-L-lysyl-[4-amino-5-hydroxymethyl-2-methylpyrimidine phosphate synthase] + L-histidyl-[4-amino-5-hydroxymethyl-2-methylpyrimidine phosphate synthase] + 2 Fe(3+) + 4 H2O = L-lysyl-[4-amino-5-hydroxymethyl-2-methylpyrimidine phosphate synthase] + (2S)-2-amino-5-hydroxy-4-oxopentanoyl-[4-amino-5-hydroxymethyl-2-methylpyrimidine phosphate synthase] + 4-amino-2-methyl-5-(phosphooxymethyl)pyrimidine + 3-oxopropanoate + 2 Fe(2+) + 2 H(+)</text>
        <dbReference type="Rhea" id="RHEA:65756"/>
        <dbReference type="Rhea" id="RHEA-COMP:16892"/>
        <dbReference type="Rhea" id="RHEA-COMP:16893"/>
        <dbReference type="Rhea" id="RHEA-COMP:16894"/>
        <dbReference type="Rhea" id="RHEA-COMP:16895"/>
        <dbReference type="ChEBI" id="CHEBI:15377"/>
        <dbReference type="ChEBI" id="CHEBI:15378"/>
        <dbReference type="ChEBI" id="CHEBI:29033"/>
        <dbReference type="ChEBI" id="CHEBI:29034"/>
        <dbReference type="ChEBI" id="CHEBI:29969"/>
        <dbReference type="ChEBI" id="CHEBI:29979"/>
        <dbReference type="ChEBI" id="CHEBI:33190"/>
        <dbReference type="ChEBI" id="CHEBI:58354"/>
        <dbReference type="ChEBI" id="CHEBI:143915"/>
        <dbReference type="ChEBI" id="CHEBI:157692"/>
    </reaction>
    <physiologicalReaction direction="left-to-right" evidence="11">
        <dbReference type="Rhea" id="RHEA:65757"/>
    </physiologicalReaction>
</comment>
<protein>
    <recommendedName>
        <fullName evidence="10">Thiamine pyrimidine synthase</fullName>
    </recommendedName>
</protein>
<keyword evidence="7" id="KW-0663">Pyridoxal phosphate</keyword>
<evidence type="ECO:0000313" key="15">
    <source>
        <dbReference type="Proteomes" id="UP000663801"/>
    </source>
</evidence>
<evidence type="ECO:0000313" key="14">
    <source>
        <dbReference type="EMBL" id="MBM9477182.1"/>
    </source>
</evidence>
<accession>A0A939C6G9</accession>
<comment type="pathway">
    <text evidence="2">Cofactor biosynthesis; thiamine diphosphate biosynthesis.</text>
</comment>
<reference evidence="14" key="1">
    <citation type="submission" date="2021-01" db="EMBL/GenBank/DDBJ databases">
        <title>KCTC 19127 draft genome.</title>
        <authorList>
            <person name="An D."/>
        </authorList>
    </citation>
    <scope>NUCLEOTIDE SEQUENCE</scope>
    <source>
        <strain evidence="14">KCTC 19127</strain>
    </source>
</reference>
<keyword evidence="12" id="KW-0732">Signal</keyword>
<dbReference type="Pfam" id="PF09084">
    <property type="entry name" value="NMT1"/>
    <property type="match status" value="1"/>
</dbReference>
<dbReference type="PROSITE" id="PS51318">
    <property type="entry name" value="TAT"/>
    <property type="match status" value="1"/>
</dbReference>
<gene>
    <name evidence="14" type="ORF">JL107_12050</name>
</gene>
<keyword evidence="6" id="KW-0479">Metal-binding</keyword>
<dbReference type="GO" id="GO:0016740">
    <property type="term" value="F:transferase activity"/>
    <property type="evidence" value="ECO:0007669"/>
    <property type="project" value="UniProtKB-KW"/>
</dbReference>
<evidence type="ECO:0000256" key="2">
    <source>
        <dbReference type="ARBA" id="ARBA00004948"/>
    </source>
</evidence>
<evidence type="ECO:0000256" key="3">
    <source>
        <dbReference type="ARBA" id="ARBA00009406"/>
    </source>
</evidence>
<name>A0A939C6G9_9ACTN</name>
<dbReference type="EMBL" id="JAERWL010000009">
    <property type="protein sequence ID" value="MBM9477182.1"/>
    <property type="molecule type" value="Genomic_DNA"/>
</dbReference>
<evidence type="ECO:0000256" key="1">
    <source>
        <dbReference type="ARBA" id="ARBA00003469"/>
    </source>
</evidence>
<evidence type="ECO:0000256" key="9">
    <source>
        <dbReference type="ARBA" id="ARBA00023004"/>
    </source>
</evidence>